<proteinExistence type="predicted"/>
<organism evidence="1 2">
    <name type="scientific">Bacillus benzoevorans</name>
    <dbReference type="NCBI Taxonomy" id="1456"/>
    <lineage>
        <taxon>Bacteria</taxon>
        <taxon>Bacillati</taxon>
        <taxon>Bacillota</taxon>
        <taxon>Bacilli</taxon>
        <taxon>Bacillales</taxon>
        <taxon>Bacillaceae</taxon>
        <taxon>Bacillus</taxon>
    </lineage>
</organism>
<gene>
    <name evidence="1" type="ORF">HNR53_004116</name>
</gene>
<protein>
    <submittedName>
        <fullName evidence="1">Uncharacterized protein</fullName>
    </submittedName>
</protein>
<reference evidence="1 2" key="1">
    <citation type="submission" date="2020-08" db="EMBL/GenBank/DDBJ databases">
        <title>Genomic Encyclopedia of Type Strains, Phase IV (KMG-IV): sequencing the most valuable type-strain genomes for metagenomic binning, comparative biology and taxonomic classification.</title>
        <authorList>
            <person name="Goeker M."/>
        </authorList>
    </citation>
    <scope>NUCLEOTIDE SEQUENCE [LARGE SCALE GENOMIC DNA]</scope>
    <source>
        <strain evidence="1 2">DSM 5391</strain>
    </source>
</reference>
<sequence length="94" mass="11050">MKLYFINECLGEVQNINIDGVWVNGKIKPNKNLGKFIDFFEGVIEEESKFVAENFNTAWLDDRNWFIVDGDNKKKEIHLPAVYPDGDINWKWRA</sequence>
<evidence type="ECO:0000313" key="1">
    <source>
        <dbReference type="EMBL" id="MBB6447436.1"/>
    </source>
</evidence>
<name>A0A7X0HVB0_9BACI</name>
<comment type="caution">
    <text evidence="1">The sequence shown here is derived from an EMBL/GenBank/DDBJ whole genome shotgun (WGS) entry which is preliminary data.</text>
</comment>
<dbReference type="EMBL" id="JACHGK010000021">
    <property type="protein sequence ID" value="MBB6447436.1"/>
    <property type="molecule type" value="Genomic_DNA"/>
</dbReference>
<accession>A0A7X0HVB0</accession>
<evidence type="ECO:0000313" key="2">
    <source>
        <dbReference type="Proteomes" id="UP000531594"/>
    </source>
</evidence>
<dbReference type="AlphaFoldDB" id="A0A7X0HVB0"/>
<dbReference type="Proteomes" id="UP000531594">
    <property type="component" value="Unassembled WGS sequence"/>
</dbReference>
<keyword evidence="2" id="KW-1185">Reference proteome</keyword>